<protein>
    <submittedName>
        <fullName evidence="2">Adenylate/guanylate cyclase domain-containing protein</fullName>
    </submittedName>
</protein>
<keyword evidence="3" id="KW-1185">Reference proteome</keyword>
<dbReference type="InterPro" id="IPR001054">
    <property type="entry name" value="A/G_cyclase"/>
</dbReference>
<dbReference type="PANTHER" id="PTHR43081">
    <property type="entry name" value="ADENYLATE CYCLASE, TERMINAL-DIFFERENTIATION SPECIFIC-RELATED"/>
    <property type="match status" value="1"/>
</dbReference>
<dbReference type="OrthoDB" id="9807521at2"/>
<proteinExistence type="predicted"/>
<dbReference type="Proteomes" id="UP000297966">
    <property type="component" value="Unassembled WGS sequence"/>
</dbReference>
<dbReference type="PANTHER" id="PTHR43081:SF19">
    <property type="entry name" value="PH-SENSITIVE ADENYLATE CYCLASE RV1264"/>
    <property type="match status" value="1"/>
</dbReference>
<dbReference type="SMART" id="SM00044">
    <property type="entry name" value="CYCc"/>
    <property type="match status" value="1"/>
</dbReference>
<dbReference type="PROSITE" id="PS50125">
    <property type="entry name" value="GUANYLATE_CYCLASE_2"/>
    <property type="match status" value="1"/>
</dbReference>
<dbReference type="SUPFAM" id="SSF55073">
    <property type="entry name" value="Nucleotide cyclase"/>
    <property type="match status" value="1"/>
</dbReference>
<dbReference type="GO" id="GO:0004016">
    <property type="term" value="F:adenylate cyclase activity"/>
    <property type="evidence" value="ECO:0007669"/>
    <property type="project" value="UniProtKB-ARBA"/>
</dbReference>
<dbReference type="Gene3D" id="1.25.40.10">
    <property type="entry name" value="Tetratricopeptide repeat domain"/>
    <property type="match status" value="2"/>
</dbReference>
<dbReference type="InterPro" id="IPR011990">
    <property type="entry name" value="TPR-like_helical_dom_sf"/>
</dbReference>
<name>A0A4Y9L082_9BRAD</name>
<dbReference type="EMBL" id="SPQT01000072">
    <property type="protein sequence ID" value="TFV36187.1"/>
    <property type="molecule type" value="Genomic_DNA"/>
</dbReference>
<dbReference type="GO" id="GO:0035556">
    <property type="term" value="P:intracellular signal transduction"/>
    <property type="evidence" value="ECO:0007669"/>
    <property type="project" value="InterPro"/>
</dbReference>
<dbReference type="InterPro" id="IPR050697">
    <property type="entry name" value="Adenylyl/Guanylyl_Cyclase_3/4"/>
</dbReference>
<feature type="domain" description="Guanylate cyclase" evidence="1">
    <location>
        <begin position="31"/>
        <end position="146"/>
    </location>
</feature>
<accession>A0A4Y9L082</accession>
<reference evidence="2 3" key="1">
    <citation type="submission" date="2019-03" db="EMBL/GenBank/DDBJ databases">
        <title>Bradyrhizobium diversity isolated from nodules of Chamaecrista fasciculata.</title>
        <authorList>
            <person name="Klepa M.S."/>
            <person name="Urquiaga M.O."/>
            <person name="Hungria M."/>
            <person name="Delamuta J.R."/>
        </authorList>
    </citation>
    <scope>NUCLEOTIDE SEQUENCE [LARGE SCALE GENOMIC DNA]</scope>
    <source>
        <strain evidence="2 3">CNPSo 3448</strain>
    </source>
</reference>
<evidence type="ECO:0000313" key="2">
    <source>
        <dbReference type="EMBL" id="TFV36187.1"/>
    </source>
</evidence>
<comment type="caution">
    <text evidence="2">The sequence shown here is derived from an EMBL/GenBank/DDBJ whole genome shotgun (WGS) entry which is preliminary data.</text>
</comment>
<dbReference type="SUPFAM" id="SSF48452">
    <property type="entry name" value="TPR-like"/>
    <property type="match status" value="1"/>
</dbReference>
<evidence type="ECO:0000313" key="3">
    <source>
        <dbReference type="Proteomes" id="UP000297966"/>
    </source>
</evidence>
<dbReference type="CDD" id="cd07302">
    <property type="entry name" value="CHD"/>
    <property type="match status" value="1"/>
</dbReference>
<sequence length="605" mass="67059">MVVASCGYPQRVSHGRETRMASDQVKRKLAAILAADIAGFSRLMGVDEAGTLVRLKEYRRELIDPKNKQYRGRVVKTTGDGILIEFPSVVDAVCCSIEVQEGMRERNADVPPEKRIEFRIGINLGDVIVEGRDLYGEGVNIAARLEGLAEPGGICISQTVLNHARGKFAFEVEDLGQQALKNIVQPIHVYRVLLNSSRGRTVTGSSESPLALPDKPSIAVLPFQNMSCDPEQEYLADGITEDIITALTRFRWLFVIARNSSFAYKHKSLDAKQIAQQLGVEYLIEGSVRKSGQRIRISAQLVEATSGKHVWAERYDLELTEVFAIQDEVAERVAGAIEPELLKTEGAHAAARHAGNITAWDLVRRGTWHFHQVTRENHLKARELFRQACKLDPELPEAHLWIGRVSAGVVAYGWSDKPVADLQEGTEAALQAVQLDERNSYTHYALAIVSVYADRFEQSIGAARKAIEISPSFALGHLVLGMALLFSGHASEAIAPLEYGLRLSPYDPQNFVWFNILALARLFSGRAEAGLEAAARAQQVRPNWWTSLEVLVCCYAALEKWDEARRCARQMASVTKQPGDVLAPFKAHNPTWTEQMESALRRASA</sequence>
<organism evidence="2 3">
    <name type="scientific">Bradyrhizobium niftali</name>
    <dbReference type="NCBI Taxonomy" id="2560055"/>
    <lineage>
        <taxon>Bacteria</taxon>
        <taxon>Pseudomonadati</taxon>
        <taxon>Pseudomonadota</taxon>
        <taxon>Alphaproteobacteria</taxon>
        <taxon>Hyphomicrobiales</taxon>
        <taxon>Nitrobacteraceae</taxon>
        <taxon>Bradyrhizobium</taxon>
    </lineage>
</organism>
<dbReference type="InterPro" id="IPR029787">
    <property type="entry name" value="Nucleotide_cyclase"/>
</dbReference>
<dbReference type="AlphaFoldDB" id="A0A4Y9L082"/>
<dbReference type="Gene3D" id="3.30.70.1230">
    <property type="entry name" value="Nucleotide cyclase"/>
    <property type="match status" value="1"/>
</dbReference>
<dbReference type="GO" id="GO:0006171">
    <property type="term" value="P:cAMP biosynthetic process"/>
    <property type="evidence" value="ECO:0007669"/>
    <property type="project" value="TreeGrafter"/>
</dbReference>
<gene>
    <name evidence="2" type="ORF">E4K65_45670</name>
</gene>
<dbReference type="Gene3D" id="3.40.50.10070">
    <property type="entry name" value="TolB, N-terminal domain"/>
    <property type="match status" value="1"/>
</dbReference>
<dbReference type="Pfam" id="PF00211">
    <property type="entry name" value="Guanylate_cyc"/>
    <property type="match status" value="1"/>
</dbReference>
<evidence type="ECO:0000259" key="1">
    <source>
        <dbReference type="PROSITE" id="PS50125"/>
    </source>
</evidence>